<dbReference type="InterPro" id="IPR051910">
    <property type="entry name" value="ComF/GntX_DNA_util-trans"/>
</dbReference>
<gene>
    <name evidence="3" type="ORF">BBOMB_0155</name>
</gene>
<reference evidence="3 4" key="1">
    <citation type="journal article" date="2014" name="Appl. Environ. Microbiol.">
        <title>Genomic encyclopedia of type strains of the genus Bifidobacterium.</title>
        <authorList>
            <person name="Milani C."/>
            <person name="Lugli G.A."/>
            <person name="Duranti S."/>
            <person name="Turroni F."/>
            <person name="Bottacini F."/>
            <person name="Mangifesta M."/>
            <person name="Sanchez B."/>
            <person name="Viappiani A."/>
            <person name="Mancabelli L."/>
            <person name="Taminiau B."/>
            <person name="Delcenserie V."/>
            <person name="Barrangou R."/>
            <person name="Margolles A."/>
            <person name="van Sinderen D."/>
            <person name="Ventura M."/>
        </authorList>
    </citation>
    <scope>NUCLEOTIDE SEQUENCE [LARGE SCALE GENOMIC DNA]</scope>
    <source>
        <strain evidence="3 4">DSM 19703</strain>
    </source>
</reference>
<name>A0A080N268_9BIFI</name>
<evidence type="ECO:0000256" key="1">
    <source>
        <dbReference type="ARBA" id="ARBA00008007"/>
    </source>
</evidence>
<dbReference type="PANTHER" id="PTHR47505:SF1">
    <property type="entry name" value="DNA UTILIZATION PROTEIN YHGH"/>
    <property type="match status" value="1"/>
</dbReference>
<dbReference type="Pfam" id="PF00156">
    <property type="entry name" value="Pribosyltran"/>
    <property type="match status" value="1"/>
</dbReference>
<keyword evidence="4" id="KW-1185">Reference proteome</keyword>
<dbReference type="Gene3D" id="3.40.50.2020">
    <property type="match status" value="1"/>
</dbReference>
<evidence type="ECO:0000313" key="3">
    <source>
        <dbReference type="EMBL" id="KFF30841.1"/>
    </source>
</evidence>
<keyword evidence="3" id="KW-0808">Transferase</keyword>
<comment type="caution">
    <text evidence="3">The sequence shown here is derived from an EMBL/GenBank/DDBJ whole genome shotgun (WGS) entry which is preliminary data.</text>
</comment>
<accession>A0A080N268</accession>
<dbReference type="eggNOG" id="COG1040">
    <property type="taxonomic scope" value="Bacteria"/>
</dbReference>
<dbReference type="Proteomes" id="UP000028730">
    <property type="component" value="Unassembled WGS sequence"/>
</dbReference>
<dbReference type="CDD" id="cd06223">
    <property type="entry name" value="PRTases_typeI"/>
    <property type="match status" value="1"/>
</dbReference>
<dbReference type="AlphaFoldDB" id="A0A080N268"/>
<dbReference type="InterPro" id="IPR029057">
    <property type="entry name" value="PRTase-like"/>
</dbReference>
<sequence>MDDSAFNAFSCLSREFLGVLMPRGCAGCDAPDEVLCQSCLRLFSGAHRRDVDLGCKWPCFFCGFYEGAVRTAILSWKDHDDEECDRCFAALLARLALHVIGPAPSEGFLIVPAPSSSSSMRRRGRDHLLPVVRGMSMILRRQGIESYVSADLRIRNVHTKSVETRTAAGRSIRLEGSVCLMPRSRCSGREVLLVDDIVTTGTTMRRCAQALERGGAHVGVCLALAGSAKNVGAMGLTDIHSA</sequence>
<dbReference type="EMBL" id="ATLK01000001">
    <property type="protein sequence ID" value="KFF30841.1"/>
    <property type="molecule type" value="Genomic_DNA"/>
</dbReference>
<dbReference type="SUPFAM" id="SSF53271">
    <property type="entry name" value="PRTase-like"/>
    <property type="match status" value="1"/>
</dbReference>
<dbReference type="PANTHER" id="PTHR47505">
    <property type="entry name" value="DNA UTILIZATION PROTEIN YHGH"/>
    <property type="match status" value="1"/>
</dbReference>
<evidence type="ECO:0000313" key="4">
    <source>
        <dbReference type="Proteomes" id="UP000028730"/>
    </source>
</evidence>
<feature type="domain" description="Phosphoribosyltransferase" evidence="2">
    <location>
        <begin position="184"/>
        <end position="228"/>
    </location>
</feature>
<dbReference type="STRING" id="1341695.BBOMB_0155"/>
<comment type="similarity">
    <text evidence="1">Belongs to the ComF/GntX family.</text>
</comment>
<evidence type="ECO:0000259" key="2">
    <source>
        <dbReference type="Pfam" id="PF00156"/>
    </source>
</evidence>
<protein>
    <submittedName>
        <fullName evidence="3">Phosphoribosyl transferase domain protein</fullName>
    </submittedName>
</protein>
<proteinExistence type="inferred from homology"/>
<dbReference type="GO" id="GO:0016740">
    <property type="term" value="F:transferase activity"/>
    <property type="evidence" value="ECO:0007669"/>
    <property type="project" value="UniProtKB-KW"/>
</dbReference>
<organism evidence="3 4">
    <name type="scientific">Bifidobacterium bombi DSM 19703</name>
    <dbReference type="NCBI Taxonomy" id="1341695"/>
    <lineage>
        <taxon>Bacteria</taxon>
        <taxon>Bacillati</taxon>
        <taxon>Actinomycetota</taxon>
        <taxon>Actinomycetes</taxon>
        <taxon>Bifidobacteriales</taxon>
        <taxon>Bifidobacteriaceae</taxon>
        <taxon>Bifidobacterium</taxon>
    </lineage>
</organism>
<dbReference type="InterPro" id="IPR000836">
    <property type="entry name" value="PRTase_dom"/>
</dbReference>